<dbReference type="EMBL" id="PEYM01000059">
    <property type="protein sequence ID" value="PIS30261.1"/>
    <property type="molecule type" value="Genomic_DNA"/>
</dbReference>
<feature type="region of interest" description="Disordered" evidence="4">
    <location>
        <begin position="91"/>
        <end position="130"/>
    </location>
</feature>
<dbReference type="Gene3D" id="3.30.1320.10">
    <property type="match status" value="1"/>
</dbReference>
<name>A0A2H0XYY9_UNCSA</name>
<organism evidence="5 6">
    <name type="scientific">Candidatus Saganbacteria bacterium CG08_land_8_20_14_0_20_45_16</name>
    <dbReference type="NCBI Taxonomy" id="2014293"/>
    <lineage>
        <taxon>Bacteria</taxon>
        <taxon>Bacillati</taxon>
        <taxon>Saganbacteria</taxon>
    </lineage>
</organism>
<dbReference type="Proteomes" id="UP000231343">
    <property type="component" value="Unassembled WGS sequence"/>
</dbReference>
<keyword evidence="2 3" id="KW-0687">Ribonucleoprotein</keyword>
<reference evidence="5 6" key="1">
    <citation type="submission" date="2017-09" db="EMBL/GenBank/DDBJ databases">
        <title>Depth-based differentiation of microbial function through sediment-hosted aquifers and enrichment of novel symbionts in the deep terrestrial subsurface.</title>
        <authorList>
            <person name="Probst A.J."/>
            <person name="Ladd B."/>
            <person name="Jarett J.K."/>
            <person name="Geller-Mcgrath D.E."/>
            <person name="Sieber C.M."/>
            <person name="Emerson J.B."/>
            <person name="Anantharaman K."/>
            <person name="Thomas B.C."/>
            <person name="Malmstrom R."/>
            <person name="Stieglmeier M."/>
            <person name="Klingl A."/>
            <person name="Woyke T."/>
            <person name="Ryan C.M."/>
            <person name="Banfield J.F."/>
        </authorList>
    </citation>
    <scope>NUCLEOTIDE SEQUENCE [LARGE SCALE GENOMIC DNA]</scope>
    <source>
        <strain evidence="5">CG08_land_8_20_14_0_20_45_16</strain>
    </source>
</reference>
<dbReference type="NCBIfam" id="TIGR00002">
    <property type="entry name" value="S16"/>
    <property type="match status" value="1"/>
</dbReference>
<evidence type="ECO:0000313" key="6">
    <source>
        <dbReference type="Proteomes" id="UP000231343"/>
    </source>
</evidence>
<evidence type="ECO:0000256" key="3">
    <source>
        <dbReference type="HAMAP-Rule" id="MF_00385"/>
    </source>
</evidence>
<dbReference type="PANTHER" id="PTHR12919:SF20">
    <property type="entry name" value="SMALL RIBOSOMAL SUBUNIT PROTEIN BS16M"/>
    <property type="match status" value="1"/>
</dbReference>
<comment type="similarity">
    <text evidence="3">Belongs to the bacterial ribosomal protein bS16 family.</text>
</comment>
<dbReference type="GO" id="GO:0006412">
    <property type="term" value="P:translation"/>
    <property type="evidence" value="ECO:0007669"/>
    <property type="project" value="UniProtKB-UniRule"/>
</dbReference>
<comment type="caution">
    <text evidence="5">The sequence shown here is derived from an EMBL/GenBank/DDBJ whole genome shotgun (WGS) entry which is preliminary data.</text>
</comment>
<keyword evidence="1 3" id="KW-0689">Ribosomal protein</keyword>
<dbReference type="PANTHER" id="PTHR12919">
    <property type="entry name" value="30S RIBOSOMAL PROTEIN S16"/>
    <property type="match status" value="1"/>
</dbReference>
<protein>
    <recommendedName>
        <fullName evidence="3">Small ribosomal subunit protein bS16</fullName>
    </recommendedName>
</protein>
<dbReference type="GO" id="GO:0005737">
    <property type="term" value="C:cytoplasm"/>
    <property type="evidence" value="ECO:0007669"/>
    <property type="project" value="UniProtKB-ARBA"/>
</dbReference>
<gene>
    <name evidence="3 5" type="primary">rpsP</name>
    <name evidence="5" type="ORF">COT42_03360</name>
</gene>
<evidence type="ECO:0000313" key="5">
    <source>
        <dbReference type="EMBL" id="PIS30261.1"/>
    </source>
</evidence>
<dbReference type="InterPro" id="IPR000307">
    <property type="entry name" value="Ribosomal_bS16"/>
</dbReference>
<sequence length="130" mass="13821">MAAKIKLQRKGAKNKPFYRIIVQDESEARNGGAIEILGQYDPLKEPVVFTVDREKTLAWIAKGAMPTEKVRILLGKAGLLPPVDLAALHKRKPKKEVAEAAKPAAPAPGGPPAAVTPSEKEGGDPAPEKA</sequence>
<dbReference type="SUPFAM" id="SSF54565">
    <property type="entry name" value="Ribosomal protein S16"/>
    <property type="match status" value="1"/>
</dbReference>
<dbReference type="HAMAP" id="MF_00385">
    <property type="entry name" value="Ribosomal_bS16"/>
    <property type="match status" value="1"/>
</dbReference>
<evidence type="ECO:0000256" key="1">
    <source>
        <dbReference type="ARBA" id="ARBA00022980"/>
    </source>
</evidence>
<feature type="compositionally biased region" description="Basic and acidic residues" evidence="4">
    <location>
        <begin position="118"/>
        <end position="130"/>
    </location>
</feature>
<dbReference type="Pfam" id="PF00886">
    <property type="entry name" value="Ribosomal_S16"/>
    <property type="match status" value="1"/>
</dbReference>
<dbReference type="GO" id="GO:0015935">
    <property type="term" value="C:small ribosomal subunit"/>
    <property type="evidence" value="ECO:0007669"/>
    <property type="project" value="TreeGrafter"/>
</dbReference>
<accession>A0A2H0XYY9</accession>
<dbReference type="InterPro" id="IPR023803">
    <property type="entry name" value="Ribosomal_bS16_dom_sf"/>
</dbReference>
<evidence type="ECO:0000256" key="2">
    <source>
        <dbReference type="ARBA" id="ARBA00023274"/>
    </source>
</evidence>
<proteinExistence type="inferred from homology"/>
<dbReference type="AlphaFoldDB" id="A0A2H0XYY9"/>
<evidence type="ECO:0000256" key="4">
    <source>
        <dbReference type="SAM" id="MobiDB-lite"/>
    </source>
</evidence>
<dbReference type="GO" id="GO:0003735">
    <property type="term" value="F:structural constituent of ribosome"/>
    <property type="evidence" value="ECO:0007669"/>
    <property type="project" value="InterPro"/>
</dbReference>